<reference evidence="5" key="1">
    <citation type="journal article" date="2022" name="Int. J. Syst. Evol. Microbiol.">
        <title>Apilactobacillus apisilvae sp. nov., Nicolia spurrieriana gen. nov. sp. nov., Bombilactobacillus folatiphilus sp. nov. and Bombilactobacillus thymidiniphilus sp. nov., four new lactic acid bacterial isolates from stingless bees Tetragonula carbonaria and Austroplebeia australis.</title>
        <authorList>
            <person name="Oliphant S.A."/>
            <person name="Watson-Haigh N.S."/>
            <person name="Sumby K.M."/>
            <person name="Gardner J."/>
            <person name="Groom S."/>
            <person name="Jiranek V."/>
        </authorList>
    </citation>
    <scope>NUCLEOTIDE SEQUENCE</scope>
    <source>
        <strain evidence="5">SG4_D2</strain>
    </source>
</reference>
<dbReference type="GO" id="GO:0050519">
    <property type="term" value="F:holo-citrate lyase synthase activity"/>
    <property type="evidence" value="ECO:0007669"/>
    <property type="project" value="UniProtKB-EC"/>
</dbReference>
<evidence type="ECO:0000256" key="4">
    <source>
        <dbReference type="ARBA" id="ARBA00048574"/>
    </source>
</evidence>
<evidence type="ECO:0000256" key="2">
    <source>
        <dbReference type="ARBA" id="ARBA00022679"/>
    </source>
</evidence>
<dbReference type="EMBL" id="CP093366">
    <property type="protein sequence ID" value="UQS81927.1"/>
    <property type="molecule type" value="Genomic_DNA"/>
</dbReference>
<gene>
    <name evidence="5" type="primary">citX</name>
    <name evidence="5" type="ORF">MOO45_06990</name>
</gene>
<dbReference type="EC" id="2.7.7.61" evidence="1"/>
<name>A0ABY4P8D6_9LACO</name>
<comment type="catalytic activity">
    <reaction evidence="4">
        <text>apo-[citrate lyase ACP] + 2'-(5''-triphospho-alpha-D-ribosyl)-3'-dephospho-CoA = holo-[citrate lyase ACP] + diphosphate</text>
        <dbReference type="Rhea" id="RHEA:16333"/>
        <dbReference type="Rhea" id="RHEA-COMP:10157"/>
        <dbReference type="Rhea" id="RHEA-COMP:10158"/>
        <dbReference type="ChEBI" id="CHEBI:29999"/>
        <dbReference type="ChEBI" id="CHEBI:33019"/>
        <dbReference type="ChEBI" id="CHEBI:61378"/>
        <dbReference type="ChEBI" id="CHEBI:82683"/>
        <dbReference type="EC" id="2.7.7.61"/>
    </reaction>
</comment>
<organism evidence="5 6">
    <name type="scientific">Bombilactobacillus folatiphilus</name>
    <dbReference type="NCBI Taxonomy" id="2923362"/>
    <lineage>
        <taxon>Bacteria</taxon>
        <taxon>Bacillati</taxon>
        <taxon>Bacillota</taxon>
        <taxon>Bacilli</taxon>
        <taxon>Lactobacillales</taxon>
        <taxon>Lactobacillaceae</taxon>
        <taxon>Bombilactobacillus</taxon>
    </lineage>
</organism>
<sequence>MTILDHGKEQSIIAILHNKDWRANQQQRLLSDYRMDVVLGIKLNIPGKIKTNEEIQQIFTAGVKEIQRICRVADLPLVFWKQYLRRLTGPECFMVIAENVVLVKRQMIQFEEQFALGRLFDVDVLGQSVTNQLSRTDLGLPPRKCYVCGRPAKQCARNQTHSIDDLKSAIDQYYHEYFGAQS</sequence>
<proteinExistence type="predicted"/>
<evidence type="ECO:0000313" key="6">
    <source>
        <dbReference type="Proteomes" id="UP000831495"/>
    </source>
</evidence>
<keyword evidence="6" id="KW-1185">Reference proteome</keyword>
<evidence type="ECO:0000313" key="5">
    <source>
        <dbReference type="EMBL" id="UQS81927.1"/>
    </source>
</evidence>
<evidence type="ECO:0000256" key="3">
    <source>
        <dbReference type="ARBA" id="ARBA00022695"/>
    </source>
</evidence>
<dbReference type="Proteomes" id="UP000831495">
    <property type="component" value="Chromosome"/>
</dbReference>
<dbReference type="RefSeq" id="WP_249514195.1">
    <property type="nucleotide sequence ID" value="NZ_CP093366.1"/>
</dbReference>
<dbReference type="GO" id="GO:0016829">
    <property type="term" value="F:lyase activity"/>
    <property type="evidence" value="ECO:0007669"/>
    <property type="project" value="UniProtKB-KW"/>
</dbReference>
<keyword evidence="5" id="KW-0456">Lyase</keyword>
<dbReference type="Pfam" id="PF03802">
    <property type="entry name" value="CitX"/>
    <property type="match status" value="1"/>
</dbReference>
<keyword evidence="2 5" id="KW-0808">Transferase</keyword>
<dbReference type="InterPro" id="IPR005551">
    <property type="entry name" value="CitX"/>
</dbReference>
<evidence type="ECO:0000256" key="1">
    <source>
        <dbReference type="ARBA" id="ARBA00012524"/>
    </source>
</evidence>
<keyword evidence="3 5" id="KW-0548">Nucleotidyltransferase</keyword>
<dbReference type="NCBIfam" id="TIGR03124">
    <property type="entry name" value="citrate_citX"/>
    <property type="match status" value="1"/>
</dbReference>
<accession>A0ABY4P8D6</accession>
<protein>
    <recommendedName>
        <fullName evidence="1">citrate lyase holo-[acyl-carrier protein] synthase</fullName>
        <ecNumber evidence="1">2.7.7.61</ecNumber>
    </recommendedName>
</protein>